<evidence type="ECO:0000313" key="4">
    <source>
        <dbReference type="Proteomes" id="UP000762586"/>
    </source>
</evidence>
<dbReference type="AlphaFoldDB" id="A0A3S1FNN8"/>
<organism evidence="2 3">
    <name type="scientific">Pectobacterium brasiliense</name>
    <dbReference type="NCBI Taxonomy" id="180957"/>
    <lineage>
        <taxon>Bacteria</taxon>
        <taxon>Pseudomonadati</taxon>
        <taxon>Pseudomonadota</taxon>
        <taxon>Gammaproteobacteria</taxon>
        <taxon>Enterobacterales</taxon>
        <taxon>Pectobacteriaceae</taxon>
        <taxon>Pectobacterium</taxon>
    </lineage>
</organism>
<reference evidence="1 4" key="1">
    <citation type="submission" date="2020-07" db="EMBL/GenBank/DDBJ databases">
        <title>A pangenomic view of the genus Pectobacterium provides insights into genome organization, phylogeny, and virulence.</title>
        <authorList>
            <person name="Jonkheer E."/>
            <person name="Brankovics B."/>
            <person name="Houwers I."/>
            <person name="Van Der Wolf J."/>
            <person name="Bonants P."/>
            <person name="Vreeburg R."/>
            <person name="Bollema R."/>
            <person name="De Haan J."/>
            <person name="Berke L."/>
            <person name="De Ridder D."/>
            <person name="Smit S."/>
            <person name="Van Der Lee T.A.J."/>
        </authorList>
    </citation>
    <scope>NUCLEOTIDE SEQUENCE [LARGE SCALE GENOMIC DNA]</scope>
    <source>
        <strain evidence="1 4">NAK:384</strain>
    </source>
</reference>
<dbReference type="RefSeq" id="WP_014914143.1">
    <property type="nucleotide sequence ID" value="NZ_BSWF01000001.1"/>
</dbReference>
<dbReference type="Proteomes" id="UP000269351">
    <property type="component" value="Chromosome"/>
</dbReference>
<dbReference type="Gene3D" id="1.10.472.60">
    <property type="entry name" value="putative protein disulfide isomerase domain"/>
    <property type="match status" value="1"/>
</dbReference>
<dbReference type="PANTHER" id="PTHR13887">
    <property type="entry name" value="GLUTATHIONE S-TRANSFERASE KAPPA"/>
    <property type="match status" value="1"/>
</dbReference>
<dbReference type="InterPro" id="IPR036249">
    <property type="entry name" value="Thioredoxin-like_sf"/>
</dbReference>
<dbReference type="Gene3D" id="3.40.30.10">
    <property type="entry name" value="Glutaredoxin"/>
    <property type="match status" value="1"/>
</dbReference>
<name>A0A3S1FNN8_9GAMM</name>
<dbReference type="Proteomes" id="UP000762586">
    <property type="component" value="Unassembled WGS sequence"/>
</dbReference>
<evidence type="ECO:0000313" key="3">
    <source>
        <dbReference type="Proteomes" id="UP000269351"/>
    </source>
</evidence>
<dbReference type="SUPFAM" id="SSF52833">
    <property type="entry name" value="Thioredoxin-like"/>
    <property type="match status" value="1"/>
</dbReference>
<dbReference type="EMBL" id="CP065031">
    <property type="protein sequence ID" value="QPK23581.1"/>
    <property type="molecule type" value="Genomic_DNA"/>
</dbReference>
<evidence type="ECO:0000313" key="1">
    <source>
        <dbReference type="EMBL" id="MBN3106370.1"/>
    </source>
</evidence>
<dbReference type="PANTHER" id="PTHR13887:SF54">
    <property type="entry name" value="DSBA FAMILY PROTEIN"/>
    <property type="match status" value="1"/>
</dbReference>
<dbReference type="EMBL" id="JACGET010000011">
    <property type="protein sequence ID" value="MBN3106370.1"/>
    <property type="molecule type" value="Genomic_DNA"/>
</dbReference>
<protein>
    <submittedName>
        <fullName evidence="2">DsbA family protein</fullName>
    </submittedName>
</protein>
<sequence length="234" mass="26645">MLCDNETGQCLIDTKKELSPIPERQTGKKAVVIHYVGDPMCSWCWGISQSVSRIEAFCNDHQYQFTLTNGGLRAGGGDEWNASFKSFLRREWEHISLQTGQPFSYALLDAEYFNYDTEPACRAVVSAGLIAKDTKIAFFRETQRKFYTQSEDPKKIEFYESICLTTGINFDDFKKVFTSKFAIAETINEFYRARHFGVNAFPTILIEKDSVIKKIASGYVGEKEITTILIENLS</sequence>
<reference evidence="2 3" key="2">
    <citation type="submission" date="2020-11" db="EMBL/GenBank/DDBJ databases">
        <title>Complete genome sequence of Pectobacterium brasiliense strain F126.</title>
        <authorList>
            <person name="Miroshnikov K."/>
            <person name="Vo T.N.H."/>
            <person name="Khodykina M.V."/>
            <person name="Kabanova A.P."/>
            <person name="Shneider M."/>
            <person name="Korzhenkov A."/>
            <person name="Toschakov S.V."/>
            <person name="Miroshnikov K.A."/>
            <person name="Ignatov A.N."/>
            <person name="Mikhailova Y.V."/>
            <person name="Shelenkov A."/>
            <person name="Yanushevich Y.G."/>
            <person name="Evseev P.V."/>
        </authorList>
    </citation>
    <scope>NUCLEOTIDE SEQUENCE [LARGE SCALE GENOMIC DNA]</scope>
    <source>
        <strain evidence="2 3">F126</strain>
    </source>
</reference>
<evidence type="ECO:0000313" key="2">
    <source>
        <dbReference type="EMBL" id="QPK23581.1"/>
    </source>
</evidence>
<keyword evidence="4" id="KW-1185">Reference proteome</keyword>
<accession>A0A3S1FNN8</accession>
<gene>
    <name evidence="2" type="ORF">F126LOC_018405</name>
    <name evidence="1" type="ORF">H4F48_09830</name>
</gene>
<dbReference type="CDD" id="cd03025">
    <property type="entry name" value="DsbA_FrnE_like"/>
    <property type="match status" value="1"/>
</dbReference>
<proteinExistence type="predicted"/>
<dbReference type="Pfam" id="PF13743">
    <property type="entry name" value="Thioredoxin_5"/>
    <property type="match status" value="1"/>
</dbReference>